<evidence type="ECO:0000313" key="2">
    <source>
        <dbReference type="Proteomes" id="UP000593892"/>
    </source>
</evidence>
<evidence type="ECO:0008006" key="3">
    <source>
        <dbReference type="Google" id="ProtNLM"/>
    </source>
</evidence>
<sequence>MPLLTMLAAGQALAGQEAPAAPELGATPVAMQMVLPTLAGIWVYANPNAKKNGDVYQWVAAKAEITQEGDKVQGTYECTYAVPPGEKLNPKVSFRFEGKLVSEVVSFDLKPPLKGTFKILKTSAAELTVSYYIQNAAKQGINFGEIPENDPQPLSRQAQ</sequence>
<dbReference type="RefSeq" id="WP_194446875.1">
    <property type="nucleotide sequence ID" value="NZ_CP063849.1"/>
</dbReference>
<organism evidence="1 2">
    <name type="scientific">Paludibaculum fermentans</name>
    <dbReference type="NCBI Taxonomy" id="1473598"/>
    <lineage>
        <taxon>Bacteria</taxon>
        <taxon>Pseudomonadati</taxon>
        <taxon>Acidobacteriota</taxon>
        <taxon>Terriglobia</taxon>
        <taxon>Bryobacterales</taxon>
        <taxon>Bryobacteraceae</taxon>
        <taxon>Paludibaculum</taxon>
    </lineage>
</organism>
<keyword evidence="2" id="KW-1185">Reference proteome</keyword>
<gene>
    <name evidence="1" type="ORF">IRI77_20430</name>
</gene>
<protein>
    <recommendedName>
        <fullName evidence="3">Lipocalin-like domain-containing protein</fullName>
    </recommendedName>
</protein>
<dbReference type="Proteomes" id="UP000593892">
    <property type="component" value="Chromosome"/>
</dbReference>
<evidence type="ECO:0000313" key="1">
    <source>
        <dbReference type="EMBL" id="QOY85205.1"/>
    </source>
</evidence>
<reference evidence="1 2" key="1">
    <citation type="submission" date="2020-10" db="EMBL/GenBank/DDBJ databases">
        <title>Complete genome sequence of Paludibaculum fermentans P105T, a facultatively anaerobic acidobacterium capable of dissimilatory Fe(III) reduction.</title>
        <authorList>
            <person name="Dedysh S.N."/>
            <person name="Beletsky A.V."/>
            <person name="Kulichevskaya I.S."/>
            <person name="Mardanov A.V."/>
            <person name="Ravin N.V."/>
        </authorList>
    </citation>
    <scope>NUCLEOTIDE SEQUENCE [LARGE SCALE GENOMIC DNA]</scope>
    <source>
        <strain evidence="1 2">P105</strain>
    </source>
</reference>
<proteinExistence type="predicted"/>
<name>A0A7S7NKB4_PALFE</name>
<dbReference type="AlphaFoldDB" id="A0A7S7NKB4"/>
<accession>A0A7S7NKB4</accession>
<dbReference type="EMBL" id="CP063849">
    <property type="protein sequence ID" value="QOY85205.1"/>
    <property type="molecule type" value="Genomic_DNA"/>
</dbReference>
<dbReference type="KEGG" id="pfer:IRI77_20430"/>